<dbReference type="InterPro" id="IPR006816">
    <property type="entry name" value="ELMO_dom"/>
</dbReference>
<dbReference type="PROSITE" id="PS51335">
    <property type="entry name" value="ELMO"/>
    <property type="match status" value="1"/>
</dbReference>
<gene>
    <name evidence="2" type="ORF">C9374_006922</name>
</gene>
<sequence>MNRTEPVNEDELHLVIDDEILPQQQTTTAAVDTFDWEEELKKHRDNNAHLSKEFEQLGEEVRPSNDEIVVMDEELSDEDRLAYERAKAQWDSVQLLREHQHYGEESSKVTEIDNREVNISFDEAMKYFKSLNLGQENDLAKEQLNTSSDGKSLFQKLFSCFSTESDEVQTEKIFLVALTNIPLSHEIEEHDRILFTLYKKITGDKQNCPSVGPHWEAIGFQGNDPKTDLRGVGMLGLIQLLFFVYSDERTLRDIYALSHTQNFPMAVVSLNITQIVLRLLLDGKLARSISKYGSVFDALNIAYSSLFYQFYLTWKRGQKNITDFDAVKKNLTADANKMLPTLIQDYSNMVVKRETIPTEKKEVIEFK</sequence>
<evidence type="ECO:0000313" key="2">
    <source>
        <dbReference type="EMBL" id="KAG2393391.1"/>
    </source>
</evidence>
<accession>A0AA88H3Y1</accession>
<dbReference type="PANTHER" id="PTHR12771:SF2">
    <property type="entry name" value="ELMO DOMAIN-CONTAINING PROTEIN 3"/>
    <property type="match status" value="1"/>
</dbReference>
<reference evidence="2 3" key="1">
    <citation type="journal article" date="2018" name="BMC Genomics">
        <title>The genome of Naegleria lovaniensis, the basis for a comparative approach to unravel pathogenicity factors of the human pathogenic amoeba N. fowleri.</title>
        <authorList>
            <person name="Liechti N."/>
            <person name="Schurch N."/>
            <person name="Bruggmann R."/>
            <person name="Wittwer M."/>
        </authorList>
    </citation>
    <scope>NUCLEOTIDE SEQUENCE [LARGE SCALE GENOMIC DNA]</scope>
    <source>
        <strain evidence="2 3">ATCC 30569</strain>
    </source>
</reference>
<proteinExistence type="predicted"/>
<dbReference type="RefSeq" id="XP_044555285.1">
    <property type="nucleotide sequence ID" value="XM_044696836.1"/>
</dbReference>
<evidence type="ECO:0000313" key="3">
    <source>
        <dbReference type="Proteomes" id="UP000816034"/>
    </source>
</evidence>
<dbReference type="InterPro" id="IPR050868">
    <property type="entry name" value="ELMO_domain-containing"/>
</dbReference>
<name>A0AA88H3Y1_NAELO</name>
<protein>
    <recommendedName>
        <fullName evidence="1">ELMO domain-containing protein</fullName>
    </recommendedName>
</protein>
<dbReference type="Pfam" id="PF04727">
    <property type="entry name" value="ELMO_CED12"/>
    <property type="match status" value="1"/>
</dbReference>
<keyword evidence="3" id="KW-1185">Reference proteome</keyword>
<dbReference type="GeneID" id="68099376"/>
<dbReference type="Proteomes" id="UP000816034">
    <property type="component" value="Unassembled WGS sequence"/>
</dbReference>
<dbReference type="PANTHER" id="PTHR12771">
    <property type="entry name" value="ENGULFMENT AND CELL MOTILITY"/>
    <property type="match status" value="1"/>
</dbReference>
<comment type="caution">
    <text evidence="2">The sequence shown here is derived from an EMBL/GenBank/DDBJ whole genome shotgun (WGS) entry which is preliminary data.</text>
</comment>
<evidence type="ECO:0000259" key="1">
    <source>
        <dbReference type="PROSITE" id="PS51335"/>
    </source>
</evidence>
<feature type="domain" description="ELMO" evidence="1">
    <location>
        <begin position="189"/>
        <end position="339"/>
    </location>
</feature>
<dbReference type="EMBL" id="PYSW02000002">
    <property type="protein sequence ID" value="KAG2393391.1"/>
    <property type="molecule type" value="Genomic_DNA"/>
</dbReference>
<organism evidence="2 3">
    <name type="scientific">Naegleria lovaniensis</name>
    <name type="common">Amoeba</name>
    <dbReference type="NCBI Taxonomy" id="51637"/>
    <lineage>
        <taxon>Eukaryota</taxon>
        <taxon>Discoba</taxon>
        <taxon>Heterolobosea</taxon>
        <taxon>Tetramitia</taxon>
        <taxon>Eutetramitia</taxon>
        <taxon>Vahlkampfiidae</taxon>
        <taxon>Naegleria</taxon>
    </lineage>
</organism>
<dbReference type="AlphaFoldDB" id="A0AA88H3Y1"/>